<comment type="subcellular location">
    <subcellularLocation>
        <location evidence="1">Membrane</location>
        <topology evidence="1">Multi-pass membrane protein</topology>
    </subcellularLocation>
</comment>
<comment type="caution">
    <text evidence="7">The sequence shown here is derived from an EMBL/GenBank/DDBJ whole genome shotgun (WGS) entry which is preliminary data.</text>
</comment>
<gene>
    <name evidence="7" type="ORF">CJP73_12275</name>
</gene>
<dbReference type="InterPro" id="IPR051533">
    <property type="entry name" value="WaaL-like"/>
</dbReference>
<dbReference type="GO" id="GO:0016020">
    <property type="term" value="C:membrane"/>
    <property type="evidence" value="ECO:0007669"/>
    <property type="project" value="UniProtKB-SubCell"/>
</dbReference>
<feature type="transmembrane region" description="Helical" evidence="5">
    <location>
        <begin position="362"/>
        <end position="380"/>
    </location>
</feature>
<feature type="domain" description="O-antigen ligase-related" evidence="6">
    <location>
        <begin position="184"/>
        <end position="337"/>
    </location>
</feature>
<feature type="transmembrane region" description="Helical" evidence="5">
    <location>
        <begin position="386"/>
        <end position="403"/>
    </location>
</feature>
<dbReference type="RefSeq" id="WP_119516637.1">
    <property type="nucleotide sequence ID" value="NZ_NQYH01000011.1"/>
</dbReference>
<feature type="transmembrane region" description="Helical" evidence="5">
    <location>
        <begin position="322"/>
        <end position="350"/>
    </location>
</feature>
<dbReference type="PANTHER" id="PTHR37422:SF13">
    <property type="entry name" value="LIPOPOLYSACCHARIDE BIOSYNTHESIS PROTEIN PA4999-RELATED"/>
    <property type="match status" value="1"/>
</dbReference>
<reference evidence="7 8" key="1">
    <citation type="submission" date="2017-08" db="EMBL/GenBank/DDBJ databases">
        <title>Pusillimonas indicus sp. nov., a member of the family Alcaligenaceae isolated from surface seawater.</title>
        <authorList>
            <person name="Li J."/>
        </authorList>
    </citation>
    <scope>NUCLEOTIDE SEQUENCE [LARGE SCALE GENOMIC DNA]</scope>
    <source>
        <strain evidence="7 8">L52-1-41</strain>
    </source>
</reference>
<evidence type="ECO:0000256" key="2">
    <source>
        <dbReference type="ARBA" id="ARBA00022692"/>
    </source>
</evidence>
<feature type="transmembrane region" description="Helical" evidence="5">
    <location>
        <begin position="86"/>
        <end position="103"/>
    </location>
</feature>
<evidence type="ECO:0000313" key="7">
    <source>
        <dbReference type="EMBL" id="RIY40114.1"/>
    </source>
</evidence>
<dbReference type="AlphaFoldDB" id="A0A3A1YUK0"/>
<dbReference type="OrthoDB" id="8576060at2"/>
<evidence type="ECO:0000313" key="8">
    <source>
        <dbReference type="Proteomes" id="UP000266206"/>
    </source>
</evidence>
<evidence type="ECO:0000259" key="6">
    <source>
        <dbReference type="Pfam" id="PF04932"/>
    </source>
</evidence>
<dbReference type="EMBL" id="NQYH01000011">
    <property type="protein sequence ID" value="RIY40114.1"/>
    <property type="molecule type" value="Genomic_DNA"/>
</dbReference>
<proteinExistence type="predicted"/>
<organism evidence="7 8">
    <name type="scientific">Neopusillimonas maritima</name>
    <dbReference type="NCBI Taxonomy" id="2026239"/>
    <lineage>
        <taxon>Bacteria</taxon>
        <taxon>Pseudomonadati</taxon>
        <taxon>Pseudomonadota</taxon>
        <taxon>Betaproteobacteria</taxon>
        <taxon>Burkholderiales</taxon>
        <taxon>Alcaligenaceae</taxon>
        <taxon>Neopusillimonas</taxon>
    </lineage>
</organism>
<keyword evidence="4 5" id="KW-0472">Membrane</keyword>
<feature type="transmembrane region" description="Helical" evidence="5">
    <location>
        <begin position="141"/>
        <end position="162"/>
    </location>
</feature>
<evidence type="ECO:0000256" key="5">
    <source>
        <dbReference type="SAM" id="Phobius"/>
    </source>
</evidence>
<feature type="transmembrane region" description="Helical" evidence="5">
    <location>
        <begin position="220"/>
        <end position="237"/>
    </location>
</feature>
<dbReference type="PANTHER" id="PTHR37422">
    <property type="entry name" value="TEICHURONIC ACID BIOSYNTHESIS PROTEIN TUAE"/>
    <property type="match status" value="1"/>
</dbReference>
<evidence type="ECO:0000256" key="3">
    <source>
        <dbReference type="ARBA" id="ARBA00022989"/>
    </source>
</evidence>
<accession>A0A3A1YUK0</accession>
<feature type="transmembrane region" description="Helical" evidence="5">
    <location>
        <begin position="20"/>
        <end position="40"/>
    </location>
</feature>
<keyword evidence="3 5" id="KW-1133">Transmembrane helix</keyword>
<evidence type="ECO:0000256" key="4">
    <source>
        <dbReference type="ARBA" id="ARBA00023136"/>
    </source>
</evidence>
<sequence>MLSYLIVALYVLTPVTLLTSHSLPSALFYLTAVLALALLVKQRFVGGLEQTIRYWPLIASYGVLFAAVTTSSFVHGHWAGANSEGALRFFLGLWVFLLALPHIKKNLLRHTLWGIFLAGLISGVIILWLSWTVRMRPDTPALILTTYSSITLLCAAMSIYALKYPLTNKAGLERTIKISLACVAFAGFSVAQTRTGLLGLPILIVISVLLFVSLRKPLKLVGTILVVCTIFAGVLLSNDGIRSRVVKVYDEAITCQTENVRTSTCVRLQLWRAALDAGQNNPWVGLGNGSHFDDYVENVAVPKGLAAPFVVDIHFGEPHNDVLMMFAAFGVPGALGLLLIYIVPAIYFAMRLTPQHASQIRAAAAMGLALCLGFAFFGLSETMFRRMNTMGFYAMFVALFIVLSDRHNTSDSTQSLHAPK</sequence>
<feature type="transmembrane region" description="Helical" evidence="5">
    <location>
        <begin position="52"/>
        <end position="74"/>
    </location>
</feature>
<keyword evidence="2 5" id="KW-0812">Transmembrane</keyword>
<dbReference type="InterPro" id="IPR007016">
    <property type="entry name" value="O-antigen_ligase-rel_domated"/>
</dbReference>
<protein>
    <recommendedName>
        <fullName evidence="6">O-antigen ligase-related domain-containing protein</fullName>
    </recommendedName>
</protein>
<feature type="transmembrane region" description="Helical" evidence="5">
    <location>
        <begin position="110"/>
        <end position="129"/>
    </location>
</feature>
<dbReference type="Proteomes" id="UP000266206">
    <property type="component" value="Unassembled WGS sequence"/>
</dbReference>
<name>A0A3A1YUK0_9BURK</name>
<feature type="transmembrane region" description="Helical" evidence="5">
    <location>
        <begin position="197"/>
        <end position="213"/>
    </location>
</feature>
<dbReference type="Pfam" id="PF04932">
    <property type="entry name" value="Wzy_C"/>
    <property type="match status" value="1"/>
</dbReference>
<evidence type="ECO:0000256" key="1">
    <source>
        <dbReference type="ARBA" id="ARBA00004141"/>
    </source>
</evidence>